<dbReference type="SUPFAM" id="SSF53822">
    <property type="entry name" value="Periplasmic binding protein-like I"/>
    <property type="match status" value="1"/>
</dbReference>
<dbReference type="InterPro" id="IPR000843">
    <property type="entry name" value="HTH_LacI"/>
</dbReference>
<evidence type="ECO:0000256" key="1">
    <source>
        <dbReference type="ARBA" id="ARBA00023015"/>
    </source>
</evidence>
<reference evidence="6" key="1">
    <citation type="submission" date="2017-02" db="EMBL/GenBank/DDBJ databases">
        <title>Tessaracoccus aquaemaris sp. nov., isolated from the intestine of a Korean rockfish, Sebastes schlegelii, in a marine aquaculture pond.</title>
        <authorList>
            <person name="Tak E.J."/>
            <person name="Bae J.-W."/>
        </authorList>
    </citation>
    <scope>NUCLEOTIDE SEQUENCE [LARGE SCALE GENOMIC DNA]</scope>
    <source>
        <strain evidence="6">NSG39</strain>
    </source>
</reference>
<dbReference type="GO" id="GO:0000976">
    <property type="term" value="F:transcription cis-regulatory region binding"/>
    <property type="evidence" value="ECO:0007669"/>
    <property type="project" value="TreeGrafter"/>
</dbReference>
<keyword evidence="2" id="KW-0238">DNA-binding</keyword>
<dbReference type="STRING" id="1332264.BW730_08720"/>
<organism evidence="5 6">
    <name type="scientific">Tessaracoccus aquimaris</name>
    <dbReference type="NCBI Taxonomy" id="1332264"/>
    <lineage>
        <taxon>Bacteria</taxon>
        <taxon>Bacillati</taxon>
        <taxon>Actinomycetota</taxon>
        <taxon>Actinomycetes</taxon>
        <taxon>Propionibacteriales</taxon>
        <taxon>Propionibacteriaceae</taxon>
        <taxon>Tessaracoccus</taxon>
    </lineage>
</organism>
<evidence type="ECO:0000256" key="3">
    <source>
        <dbReference type="ARBA" id="ARBA00023163"/>
    </source>
</evidence>
<dbReference type="KEGG" id="tes:BW730_08720"/>
<dbReference type="Pfam" id="PF13377">
    <property type="entry name" value="Peripla_BP_3"/>
    <property type="match status" value="1"/>
</dbReference>
<dbReference type="Proteomes" id="UP000188145">
    <property type="component" value="Chromosome"/>
</dbReference>
<protein>
    <submittedName>
        <fullName evidence="5">Transcriptional regulator</fullName>
    </submittedName>
</protein>
<dbReference type="PROSITE" id="PS50932">
    <property type="entry name" value="HTH_LACI_2"/>
    <property type="match status" value="1"/>
</dbReference>
<dbReference type="InterPro" id="IPR028082">
    <property type="entry name" value="Peripla_BP_I"/>
</dbReference>
<accession>A0A1Q2CN73</accession>
<dbReference type="Gene3D" id="1.10.260.40">
    <property type="entry name" value="lambda repressor-like DNA-binding domains"/>
    <property type="match status" value="1"/>
</dbReference>
<evidence type="ECO:0000256" key="2">
    <source>
        <dbReference type="ARBA" id="ARBA00023125"/>
    </source>
</evidence>
<dbReference type="InterPro" id="IPR010982">
    <property type="entry name" value="Lambda_DNA-bd_dom_sf"/>
</dbReference>
<dbReference type="Pfam" id="PF00356">
    <property type="entry name" value="LacI"/>
    <property type="match status" value="1"/>
</dbReference>
<sequence>MTDNPTPARPNIRHVASAAGVSHMTVSRVLNNHPSIRPGTRQRVLDAIEELNFRPNSAARALATQRNRRIGVLIDASSAYGPSSTLRGIELAAGEEDYSVTSVSVPSEEQGGMQSAVDHLTAQGVDALCVIAPRSSSLATLRQLDIGLPVLAIKAEGDPNFLTTAVDQQQGAILVVDHLAELGHRDILHLAGPLDWFDARARERAFHARIREWKLRERPIVVGDWSADFAYDYAASLKRRPEYTAIFAANDEMALGLIHGFAERGIAVPDELSIVGFDDLPLTAHFLPPLTTVRQDFHLLGTKVVAALISAAEGREVPRRTRLPVELKVRQSSARPRAAS</sequence>
<keyword evidence="1" id="KW-0805">Transcription regulation</keyword>
<dbReference type="InterPro" id="IPR046335">
    <property type="entry name" value="LacI/GalR-like_sensor"/>
</dbReference>
<dbReference type="CDD" id="cd01392">
    <property type="entry name" value="HTH_LacI"/>
    <property type="match status" value="1"/>
</dbReference>
<evidence type="ECO:0000313" key="6">
    <source>
        <dbReference type="Proteomes" id="UP000188145"/>
    </source>
</evidence>
<dbReference type="Gene3D" id="3.40.50.2300">
    <property type="match status" value="2"/>
</dbReference>
<dbReference type="SMART" id="SM00354">
    <property type="entry name" value="HTH_LACI"/>
    <property type="match status" value="1"/>
</dbReference>
<gene>
    <name evidence="5" type="ORF">BW730_08720</name>
</gene>
<keyword evidence="3" id="KW-0804">Transcription</keyword>
<evidence type="ECO:0000313" key="5">
    <source>
        <dbReference type="EMBL" id="AQP47559.1"/>
    </source>
</evidence>
<feature type="domain" description="HTH lacI-type" evidence="4">
    <location>
        <begin position="10"/>
        <end position="64"/>
    </location>
</feature>
<dbReference type="EMBL" id="CP019606">
    <property type="protein sequence ID" value="AQP47559.1"/>
    <property type="molecule type" value="Genomic_DNA"/>
</dbReference>
<proteinExistence type="predicted"/>
<dbReference type="PANTHER" id="PTHR30146:SF153">
    <property type="entry name" value="LACTOSE OPERON REPRESSOR"/>
    <property type="match status" value="1"/>
</dbReference>
<dbReference type="GO" id="GO:0003700">
    <property type="term" value="F:DNA-binding transcription factor activity"/>
    <property type="evidence" value="ECO:0007669"/>
    <property type="project" value="TreeGrafter"/>
</dbReference>
<dbReference type="CDD" id="cd01574">
    <property type="entry name" value="PBP1_LacI"/>
    <property type="match status" value="1"/>
</dbReference>
<evidence type="ECO:0000259" key="4">
    <source>
        <dbReference type="PROSITE" id="PS50932"/>
    </source>
</evidence>
<name>A0A1Q2CN73_9ACTN</name>
<dbReference type="SUPFAM" id="SSF47413">
    <property type="entry name" value="lambda repressor-like DNA-binding domains"/>
    <property type="match status" value="1"/>
</dbReference>
<dbReference type="AlphaFoldDB" id="A0A1Q2CN73"/>
<keyword evidence="6" id="KW-1185">Reference proteome</keyword>
<dbReference type="PANTHER" id="PTHR30146">
    <property type="entry name" value="LACI-RELATED TRANSCRIPTIONAL REPRESSOR"/>
    <property type="match status" value="1"/>
</dbReference>